<keyword evidence="2" id="KW-0812">Transmembrane</keyword>
<feature type="chain" id="PRO_5007523954" evidence="3">
    <location>
        <begin position="23"/>
        <end position="291"/>
    </location>
</feature>
<dbReference type="VEuPathDB" id="FungiDB:ASPFODRAFT_206931"/>
<protein>
    <submittedName>
        <fullName evidence="4">Similar to An16g06170</fullName>
    </submittedName>
</protein>
<organism evidence="4 5">
    <name type="scientific">Aspergillus kawachii</name>
    <name type="common">White koji mold</name>
    <name type="synonym">Aspergillus awamori var. kawachi</name>
    <dbReference type="NCBI Taxonomy" id="1069201"/>
    <lineage>
        <taxon>Eukaryota</taxon>
        <taxon>Fungi</taxon>
        <taxon>Dikarya</taxon>
        <taxon>Ascomycota</taxon>
        <taxon>Pezizomycotina</taxon>
        <taxon>Eurotiomycetes</taxon>
        <taxon>Eurotiomycetidae</taxon>
        <taxon>Eurotiales</taxon>
        <taxon>Aspergillaceae</taxon>
        <taxon>Aspergillus</taxon>
        <taxon>Aspergillus subgen. Circumdati</taxon>
    </lineage>
</organism>
<proteinExistence type="predicted"/>
<evidence type="ECO:0000256" key="2">
    <source>
        <dbReference type="SAM" id="Phobius"/>
    </source>
</evidence>
<feature type="region of interest" description="Disordered" evidence="1">
    <location>
        <begin position="148"/>
        <end position="212"/>
    </location>
</feature>
<feature type="signal peptide" evidence="3">
    <location>
        <begin position="1"/>
        <end position="22"/>
    </location>
</feature>
<sequence>MKINTGTFWALIPSYISLAAAAASPCYAPDGSQVDSSIYQPCVSISGVHSMCCKLNDADPDTCDPSGLCQTSGGAYYREFCTDQSWNSTNCLPKDICGNQRQNGGNSDWTYQLTNCGDGSWCCGSTTACCNTYETFTLDSTLLKFSSNDDSNSNSNSGSTSNSKSGSSSNSGSDSDSDGSSTSAPTTTGTGSPLGDGSSGVNSEPNQSDSEKSKRLAIGLGVGLPLACIAVAMLGAGYVWGRRDMKKELQPKFQPRIINLPLEKPKGEIGCPRPADDDSSVSHCLEIVRSR</sequence>
<reference evidence="5" key="2">
    <citation type="submission" date="2016-02" db="EMBL/GenBank/DDBJ databases">
        <title>Genome sequencing of Aspergillus luchuensis NBRC 4314.</title>
        <authorList>
            <person name="Yamada O."/>
        </authorList>
    </citation>
    <scope>NUCLEOTIDE SEQUENCE [LARGE SCALE GENOMIC DNA]</scope>
    <source>
        <strain evidence="5">RIB 2604</strain>
    </source>
</reference>
<keyword evidence="2" id="KW-0472">Membrane</keyword>
<keyword evidence="3" id="KW-0732">Signal</keyword>
<evidence type="ECO:0000313" key="5">
    <source>
        <dbReference type="Proteomes" id="UP000075230"/>
    </source>
</evidence>
<reference evidence="4 5" key="1">
    <citation type="journal article" date="2016" name="DNA Res.">
        <title>Genome sequence of Aspergillus luchuensis NBRC 4314.</title>
        <authorList>
            <person name="Yamada O."/>
            <person name="Machida M."/>
            <person name="Hosoyama A."/>
            <person name="Goto M."/>
            <person name="Takahashi T."/>
            <person name="Futagami T."/>
            <person name="Yamagata Y."/>
            <person name="Takeuchi M."/>
            <person name="Kobayashi T."/>
            <person name="Koike H."/>
            <person name="Abe K."/>
            <person name="Asai K."/>
            <person name="Arita M."/>
            <person name="Fujita N."/>
            <person name="Fukuda K."/>
            <person name="Higa K."/>
            <person name="Horikawa H."/>
            <person name="Ishikawa T."/>
            <person name="Jinno K."/>
            <person name="Kato Y."/>
            <person name="Kirimura K."/>
            <person name="Mizutani O."/>
            <person name="Nakasone K."/>
            <person name="Sano M."/>
            <person name="Shiraishi Y."/>
            <person name="Tsukahara M."/>
            <person name="Gomi K."/>
        </authorList>
    </citation>
    <scope>NUCLEOTIDE SEQUENCE [LARGE SCALE GENOMIC DNA]</scope>
    <source>
        <strain evidence="4 5">RIB 2604</strain>
    </source>
</reference>
<evidence type="ECO:0000256" key="3">
    <source>
        <dbReference type="SAM" id="SignalP"/>
    </source>
</evidence>
<dbReference type="Proteomes" id="UP000075230">
    <property type="component" value="Unassembled WGS sequence"/>
</dbReference>
<gene>
    <name evidence="4" type="ORF">RIB2604_01800440</name>
</gene>
<feature type="compositionally biased region" description="Low complexity" evidence="1">
    <location>
        <begin position="148"/>
        <end position="191"/>
    </location>
</feature>
<dbReference type="EMBL" id="BCWF01000018">
    <property type="protein sequence ID" value="GAT24219.1"/>
    <property type="molecule type" value="Genomic_DNA"/>
</dbReference>
<comment type="caution">
    <text evidence="4">The sequence shown here is derived from an EMBL/GenBank/DDBJ whole genome shotgun (WGS) entry which is preliminary data.</text>
</comment>
<evidence type="ECO:0000313" key="4">
    <source>
        <dbReference type="EMBL" id="GAT24219.1"/>
    </source>
</evidence>
<dbReference type="AlphaFoldDB" id="A0A146FF55"/>
<feature type="transmembrane region" description="Helical" evidence="2">
    <location>
        <begin position="216"/>
        <end position="240"/>
    </location>
</feature>
<accession>A0A146FF55</accession>
<keyword evidence="2" id="KW-1133">Transmembrane helix</keyword>
<evidence type="ECO:0000256" key="1">
    <source>
        <dbReference type="SAM" id="MobiDB-lite"/>
    </source>
</evidence>
<name>A0A146FF55_ASPKA</name>